<protein>
    <submittedName>
        <fullName evidence="10">Phosphoglucomutase</fullName>
        <ecNumber evidence="10">5.4.2.2</ecNumber>
    </submittedName>
</protein>
<dbReference type="AlphaFoldDB" id="A0A5C5XKD6"/>
<dbReference type="GO" id="GO:0000287">
    <property type="term" value="F:magnesium ion binding"/>
    <property type="evidence" value="ECO:0007669"/>
    <property type="project" value="InterPro"/>
</dbReference>
<dbReference type="PROSITE" id="PS00710">
    <property type="entry name" value="PGM_PMM"/>
    <property type="match status" value="1"/>
</dbReference>
<evidence type="ECO:0000256" key="5">
    <source>
        <dbReference type="ARBA" id="ARBA00022842"/>
    </source>
</evidence>
<dbReference type="EMBL" id="SJPG01000001">
    <property type="protein sequence ID" value="TWT63400.1"/>
    <property type="molecule type" value="Genomic_DNA"/>
</dbReference>
<dbReference type="InterPro" id="IPR005844">
    <property type="entry name" value="A-D-PHexomutase_a/b/a-I"/>
</dbReference>
<comment type="caution">
    <text evidence="10">The sequence shown here is derived from an EMBL/GenBank/DDBJ whole genome shotgun (WGS) entry which is preliminary data.</text>
</comment>
<dbReference type="Pfam" id="PF02879">
    <property type="entry name" value="PGM_PMM_II"/>
    <property type="match status" value="1"/>
</dbReference>
<dbReference type="Proteomes" id="UP000316095">
    <property type="component" value="Unassembled WGS sequence"/>
</dbReference>
<dbReference type="GO" id="GO:0006166">
    <property type="term" value="P:purine ribonucleoside salvage"/>
    <property type="evidence" value="ECO:0007669"/>
    <property type="project" value="TreeGrafter"/>
</dbReference>
<comment type="similarity">
    <text evidence="2">Belongs to the phosphohexose mutase family.</text>
</comment>
<dbReference type="Pfam" id="PF02878">
    <property type="entry name" value="PGM_PMM_I"/>
    <property type="match status" value="1"/>
</dbReference>
<dbReference type="Gene3D" id="3.40.120.10">
    <property type="entry name" value="Alpha-D-Glucose-1,6-Bisphosphate, subunit A, domain 3"/>
    <property type="match status" value="3"/>
</dbReference>
<keyword evidence="6 10" id="KW-0413">Isomerase</keyword>
<dbReference type="InterPro" id="IPR005846">
    <property type="entry name" value="A-D-PHexomutase_a/b/a-III"/>
</dbReference>
<feature type="domain" description="Alpha-D-phosphohexomutase alpha/beta/alpha" evidence="9">
    <location>
        <begin position="344"/>
        <end position="467"/>
    </location>
</feature>
<name>A0A5C5XKD6_9PLAN</name>
<gene>
    <name evidence="10" type="primary">pgcA</name>
    <name evidence="10" type="ORF">Pan54_41530</name>
</gene>
<comment type="cofactor">
    <cofactor evidence="1">
        <name>Mg(2+)</name>
        <dbReference type="ChEBI" id="CHEBI:18420"/>
    </cofactor>
</comment>
<dbReference type="InterPro" id="IPR016055">
    <property type="entry name" value="A-D-PHexomutase_a/b/a-I/II/III"/>
</dbReference>
<dbReference type="PANTHER" id="PTHR45745">
    <property type="entry name" value="PHOSPHOMANNOMUTASE 45A"/>
    <property type="match status" value="1"/>
</dbReference>
<evidence type="ECO:0000256" key="4">
    <source>
        <dbReference type="ARBA" id="ARBA00022723"/>
    </source>
</evidence>
<dbReference type="SUPFAM" id="SSF55957">
    <property type="entry name" value="Phosphoglucomutase, C-terminal domain"/>
    <property type="match status" value="1"/>
</dbReference>
<dbReference type="EC" id="5.4.2.2" evidence="10"/>
<accession>A0A5C5XKD6</accession>
<keyword evidence="5" id="KW-0460">Magnesium</keyword>
<dbReference type="GO" id="GO:0004614">
    <property type="term" value="F:phosphoglucomutase activity"/>
    <property type="evidence" value="ECO:0007669"/>
    <property type="project" value="UniProtKB-EC"/>
</dbReference>
<keyword evidence="3" id="KW-0597">Phosphoprotein</keyword>
<dbReference type="GO" id="GO:0008973">
    <property type="term" value="F:phosphopentomutase activity"/>
    <property type="evidence" value="ECO:0007669"/>
    <property type="project" value="TreeGrafter"/>
</dbReference>
<keyword evidence="4" id="KW-0479">Metal-binding</keyword>
<keyword evidence="11" id="KW-1185">Reference proteome</keyword>
<evidence type="ECO:0000256" key="1">
    <source>
        <dbReference type="ARBA" id="ARBA00001946"/>
    </source>
</evidence>
<proteinExistence type="inferred from homology"/>
<evidence type="ECO:0000256" key="6">
    <source>
        <dbReference type="ARBA" id="ARBA00023235"/>
    </source>
</evidence>
<dbReference type="CDD" id="cd05799">
    <property type="entry name" value="PGM2"/>
    <property type="match status" value="1"/>
</dbReference>
<evidence type="ECO:0000313" key="10">
    <source>
        <dbReference type="EMBL" id="TWT63400.1"/>
    </source>
</evidence>
<evidence type="ECO:0000256" key="2">
    <source>
        <dbReference type="ARBA" id="ARBA00010231"/>
    </source>
</evidence>
<feature type="domain" description="Alpha-D-phosphohexomutase alpha/beta/alpha" evidence="7">
    <location>
        <begin position="67"/>
        <end position="201"/>
    </location>
</feature>
<dbReference type="OrthoDB" id="9806956at2"/>
<evidence type="ECO:0000259" key="7">
    <source>
        <dbReference type="Pfam" id="PF02878"/>
    </source>
</evidence>
<feature type="domain" description="Alpha-D-phosphohexomutase alpha/beta/alpha" evidence="8">
    <location>
        <begin position="239"/>
        <end position="331"/>
    </location>
</feature>
<sequence length="609" mass="66291">MNPPSVSKCKTIVKNAVTAKLLTSGAAKNIKRWLSEPQYAEYVDPIIELIEAEQFGKLDALFWEVISFGTGGRRGPMADFGSATINPRTIAESAHGLATYLKQSGINGSNHAVVTCDSRNRSMEFARLTACVFAAHGLKVSFFPVPRSTPELSFAVRYLKCDIGVMISASHNPPADNGFKAYWNTGGQVLPPHDKGIVDCVYDAGEIPVVDFDAGIQSGSIEILDEKIDEAYHAAVLGMSLSDSRDLNAIYTPLHGVGETACFQILKKAGFEGVQILECQREPNGNFPNVDQHMPNPERTEVFKEGIEKANEVNASVILASDPDADRLGVCVRNSAGQFVHLTGNQIGSLIVDYILRKRSENGTLSPEHFVVETLVTTPLIGAISHAHNVKCIDDLLVGFKYIGEAMDAGGPEKFVFGAEESLGFLAGTYARDKDAGIASLYICETAAELQQQGKSLLDRLDELYKKHGYFLEGQKSQVCTGSSGKAQINALMHAFRVSPPTELGGIALNSVRDFERHQIRSLPENLEISDLPAPSGNLLFFEAATETKSVRIAVRPSGTEPKIKFYLFVSSKVGQNILDDVKVETKEVYQSVQADLMKWIEIQLATNS</sequence>
<dbReference type="RefSeq" id="WP_146505155.1">
    <property type="nucleotide sequence ID" value="NZ_SJPG01000001.1"/>
</dbReference>
<organism evidence="10 11">
    <name type="scientific">Rubinisphaera italica</name>
    <dbReference type="NCBI Taxonomy" id="2527969"/>
    <lineage>
        <taxon>Bacteria</taxon>
        <taxon>Pseudomonadati</taxon>
        <taxon>Planctomycetota</taxon>
        <taxon>Planctomycetia</taxon>
        <taxon>Planctomycetales</taxon>
        <taxon>Planctomycetaceae</taxon>
        <taxon>Rubinisphaera</taxon>
    </lineage>
</organism>
<evidence type="ECO:0000313" key="11">
    <source>
        <dbReference type="Proteomes" id="UP000316095"/>
    </source>
</evidence>
<evidence type="ECO:0000256" key="3">
    <source>
        <dbReference type="ARBA" id="ARBA00022553"/>
    </source>
</evidence>
<dbReference type="PANTHER" id="PTHR45745:SF1">
    <property type="entry name" value="PHOSPHOGLUCOMUTASE 2B-RELATED"/>
    <property type="match status" value="1"/>
</dbReference>
<dbReference type="SUPFAM" id="SSF53738">
    <property type="entry name" value="Phosphoglucomutase, first 3 domains"/>
    <property type="match status" value="3"/>
</dbReference>
<dbReference type="InterPro" id="IPR016066">
    <property type="entry name" value="A-D-PHexomutase_CS"/>
</dbReference>
<reference evidence="10 11" key="1">
    <citation type="submission" date="2019-02" db="EMBL/GenBank/DDBJ databases">
        <title>Deep-cultivation of Planctomycetes and their phenomic and genomic characterization uncovers novel biology.</title>
        <authorList>
            <person name="Wiegand S."/>
            <person name="Jogler M."/>
            <person name="Boedeker C."/>
            <person name="Pinto D."/>
            <person name="Vollmers J."/>
            <person name="Rivas-Marin E."/>
            <person name="Kohn T."/>
            <person name="Peeters S.H."/>
            <person name="Heuer A."/>
            <person name="Rast P."/>
            <person name="Oberbeckmann S."/>
            <person name="Bunk B."/>
            <person name="Jeske O."/>
            <person name="Meyerdierks A."/>
            <person name="Storesund J.E."/>
            <person name="Kallscheuer N."/>
            <person name="Luecker S."/>
            <person name="Lage O.M."/>
            <person name="Pohl T."/>
            <person name="Merkel B.J."/>
            <person name="Hornburger P."/>
            <person name="Mueller R.-W."/>
            <person name="Bruemmer F."/>
            <person name="Labrenz M."/>
            <person name="Spormann A.M."/>
            <person name="Op Den Camp H."/>
            <person name="Overmann J."/>
            <person name="Amann R."/>
            <person name="Jetten M.S.M."/>
            <person name="Mascher T."/>
            <person name="Medema M.H."/>
            <person name="Devos D.P."/>
            <person name="Kaster A.-K."/>
            <person name="Ovreas L."/>
            <person name="Rohde M."/>
            <person name="Galperin M.Y."/>
            <person name="Jogler C."/>
        </authorList>
    </citation>
    <scope>NUCLEOTIDE SEQUENCE [LARGE SCALE GENOMIC DNA]</scope>
    <source>
        <strain evidence="10 11">Pan54</strain>
    </source>
</reference>
<evidence type="ECO:0000259" key="9">
    <source>
        <dbReference type="Pfam" id="PF02880"/>
    </source>
</evidence>
<dbReference type="GO" id="GO:0005975">
    <property type="term" value="P:carbohydrate metabolic process"/>
    <property type="evidence" value="ECO:0007669"/>
    <property type="project" value="InterPro"/>
</dbReference>
<evidence type="ECO:0000259" key="8">
    <source>
        <dbReference type="Pfam" id="PF02879"/>
    </source>
</evidence>
<dbReference type="InterPro" id="IPR005845">
    <property type="entry name" value="A-D-PHexomutase_a/b/a-II"/>
</dbReference>
<dbReference type="InterPro" id="IPR036900">
    <property type="entry name" value="A-D-PHexomutase_C_sf"/>
</dbReference>
<dbReference type="Pfam" id="PF02880">
    <property type="entry name" value="PGM_PMM_III"/>
    <property type="match status" value="1"/>
</dbReference>